<organism evidence="1 2">
    <name type="scientific">Linnemannia schmuckeri</name>
    <dbReference type="NCBI Taxonomy" id="64567"/>
    <lineage>
        <taxon>Eukaryota</taxon>
        <taxon>Fungi</taxon>
        <taxon>Fungi incertae sedis</taxon>
        <taxon>Mucoromycota</taxon>
        <taxon>Mortierellomycotina</taxon>
        <taxon>Mortierellomycetes</taxon>
        <taxon>Mortierellales</taxon>
        <taxon>Mortierellaceae</taxon>
        <taxon>Linnemannia</taxon>
    </lineage>
</organism>
<dbReference type="EMBL" id="JAAAUQ010002217">
    <property type="protein sequence ID" value="KAF9126128.1"/>
    <property type="molecule type" value="Genomic_DNA"/>
</dbReference>
<evidence type="ECO:0000313" key="1">
    <source>
        <dbReference type="EMBL" id="KAF9126128.1"/>
    </source>
</evidence>
<keyword evidence="2" id="KW-1185">Reference proteome</keyword>
<proteinExistence type="predicted"/>
<dbReference type="Proteomes" id="UP000748756">
    <property type="component" value="Unassembled WGS sequence"/>
</dbReference>
<evidence type="ECO:0000313" key="2">
    <source>
        <dbReference type="Proteomes" id="UP000748756"/>
    </source>
</evidence>
<feature type="non-terminal residue" evidence="1">
    <location>
        <position position="1"/>
    </location>
</feature>
<accession>A0A9P5R9P1</accession>
<dbReference type="OrthoDB" id="10564416at2759"/>
<sequence>GETLFAIPTLANLLLQDRLRDAESWVVLIERFILPKARLMNMLVMHGMLSYYYAKMGQFNKTRIYATLLSERISDQGVAAHPFPLMSCAFVVMAVFVLLDSASPSLVNNPVDPLLANDTELILRPVIQCLSQDPFQAVSECFMTLADSIRCFILQGAHHQREGYQKLLRGWERSRPQTQGIQFVQAYYLSKLGQYADVTEEKDGFYSEAYVLFKSMSMDPSDWLTDPSPNWQPPFVAEVPLPEFSIPTPS</sequence>
<comment type="caution">
    <text evidence="1">The sequence shown here is derived from an EMBL/GenBank/DDBJ whole genome shotgun (WGS) entry which is preliminary data.</text>
</comment>
<dbReference type="AlphaFoldDB" id="A0A9P5R9P1"/>
<reference evidence="1" key="1">
    <citation type="journal article" date="2020" name="Fungal Divers.">
        <title>Resolving the Mortierellaceae phylogeny through synthesis of multi-gene phylogenetics and phylogenomics.</title>
        <authorList>
            <person name="Vandepol N."/>
            <person name="Liber J."/>
            <person name="Desiro A."/>
            <person name="Na H."/>
            <person name="Kennedy M."/>
            <person name="Barry K."/>
            <person name="Grigoriev I.V."/>
            <person name="Miller A.N."/>
            <person name="O'Donnell K."/>
            <person name="Stajich J.E."/>
            <person name="Bonito G."/>
        </authorList>
    </citation>
    <scope>NUCLEOTIDE SEQUENCE</scope>
    <source>
        <strain evidence="1">NRRL 6426</strain>
    </source>
</reference>
<name>A0A9P5R9P1_9FUNG</name>
<gene>
    <name evidence="1" type="ORF">BG015_004761</name>
</gene>
<protein>
    <submittedName>
        <fullName evidence="1">Uncharacterized protein</fullName>
    </submittedName>
</protein>